<dbReference type="Gene3D" id="1.10.287.130">
    <property type="match status" value="1"/>
</dbReference>
<dbReference type="InterPro" id="IPR036890">
    <property type="entry name" value="HATPase_C_sf"/>
</dbReference>
<evidence type="ECO:0000256" key="8">
    <source>
        <dbReference type="ARBA" id="ARBA00022741"/>
    </source>
</evidence>
<evidence type="ECO:0000256" key="11">
    <source>
        <dbReference type="ARBA" id="ARBA00022840"/>
    </source>
</evidence>
<dbReference type="InterPro" id="IPR036097">
    <property type="entry name" value="HisK_dim/P_sf"/>
</dbReference>
<keyword evidence="13" id="KW-0472">Membrane</keyword>
<dbReference type="Pfam" id="PF02518">
    <property type="entry name" value="HATPase_c"/>
    <property type="match status" value="1"/>
</dbReference>
<dbReference type="Proteomes" id="UP000008311">
    <property type="component" value="Unassembled WGS sequence"/>
</dbReference>
<dbReference type="CDD" id="cd00082">
    <property type="entry name" value="HisKA"/>
    <property type="match status" value="1"/>
</dbReference>
<reference evidence="19" key="1">
    <citation type="journal article" date="2010" name="Nat. Biotechnol.">
        <title>Draft genome sequence of the oilseed species Ricinus communis.</title>
        <authorList>
            <person name="Chan A.P."/>
            <person name="Crabtree J."/>
            <person name="Zhao Q."/>
            <person name="Lorenzi H."/>
            <person name="Orvis J."/>
            <person name="Puiu D."/>
            <person name="Melake-Berhan A."/>
            <person name="Jones K.M."/>
            <person name="Redman J."/>
            <person name="Chen G."/>
            <person name="Cahoon E.B."/>
            <person name="Gedil M."/>
            <person name="Stanke M."/>
            <person name="Haas B.J."/>
            <person name="Wortman J.R."/>
            <person name="Fraser-Liggett C.M."/>
            <person name="Ravel J."/>
            <person name="Rabinowicz P.D."/>
        </authorList>
    </citation>
    <scope>NUCLEOTIDE SEQUENCE [LARGE SCALE GENOMIC DNA]</scope>
    <source>
        <strain evidence="19">cv. Hale</strain>
    </source>
</reference>
<evidence type="ECO:0000256" key="9">
    <source>
        <dbReference type="ARBA" id="ARBA00022777"/>
    </source>
</evidence>
<evidence type="ECO:0000256" key="10">
    <source>
        <dbReference type="ARBA" id="ARBA00022824"/>
    </source>
</evidence>
<keyword evidence="12" id="KW-0902">Two-component regulatory system</keyword>
<dbReference type="GO" id="GO:0000155">
    <property type="term" value="F:phosphorelay sensor kinase activity"/>
    <property type="evidence" value="ECO:0007669"/>
    <property type="project" value="InterPro"/>
</dbReference>
<dbReference type="SMART" id="SM00448">
    <property type="entry name" value="REC"/>
    <property type="match status" value="1"/>
</dbReference>
<keyword evidence="9 18" id="KW-0418">Kinase</keyword>
<dbReference type="GO" id="GO:0005524">
    <property type="term" value="F:ATP binding"/>
    <property type="evidence" value="ECO:0007669"/>
    <property type="project" value="UniProtKB-KW"/>
</dbReference>
<evidence type="ECO:0000259" key="16">
    <source>
        <dbReference type="PROSITE" id="PS50109"/>
    </source>
</evidence>
<comment type="catalytic activity">
    <reaction evidence="1">
        <text>ATP + protein L-histidine = ADP + protein N-phospho-L-histidine.</text>
        <dbReference type="EC" id="2.7.13.3"/>
    </reaction>
</comment>
<keyword evidence="5" id="KW-1003">Cell membrane</keyword>
<gene>
    <name evidence="18" type="ORF">RCOM_1840440</name>
</gene>
<evidence type="ECO:0000256" key="4">
    <source>
        <dbReference type="ARBA" id="ARBA00012438"/>
    </source>
</evidence>
<dbReference type="InterPro" id="IPR004358">
    <property type="entry name" value="Sig_transdc_His_kin-like_C"/>
</dbReference>
<evidence type="ECO:0000259" key="17">
    <source>
        <dbReference type="PROSITE" id="PS50110"/>
    </source>
</evidence>
<dbReference type="PANTHER" id="PTHR43047:SF72">
    <property type="entry name" value="OSMOSENSING HISTIDINE PROTEIN KINASE SLN1"/>
    <property type="match status" value="1"/>
</dbReference>
<keyword evidence="7 18" id="KW-0808">Transferase</keyword>
<dbReference type="Pfam" id="PF00512">
    <property type="entry name" value="HisKA"/>
    <property type="match status" value="1"/>
</dbReference>
<dbReference type="InterPro" id="IPR005467">
    <property type="entry name" value="His_kinase_dom"/>
</dbReference>
<evidence type="ECO:0000256" key="6">
    <source>
        <dbReference type="ARBA" id="ARBA00022553"/>
    </source>
</evidence>
<dbReference type="InterPro" id="IPR003661">
    <property type="entry name" value="HisK_dim/P_dom"/>
</dbReference>
<dbReference type="SUPFAM" id="SSF52172">
    <property type="entry name" value="CheY-like"/>
    <property type="match status" value="1"/>
</dbReference>
<dbReference type="Gene3D" id="3.30.565.10">
    <property type="entry name" value="Histidine kinase-like ATPase, C-terminal domain"/>
    <property type="match status" value="1"/>
</dbReference>
<dbReference type="SMART" id="SM00388">
    <property type="entry name" value="HisKA"/>
    <property type="match status" value="1"/>
</dbReference>
<dbReference type="GO" id="GO:0005886">
    <property type="term" value="C:plasma membrane"/>
    <property type="evidence" value="ECO:0007669"/>
    <property type="project" value="UniProtKB-SubCell"/>
</dbReference>
<evidence type="ECO:0000256" key="13">
    <source>
        <dbReference type="ARBA" id="ARBA00023136"/>
    </source>
</evidence>
<protein>
    <recommendedName>
        <fullName evidence="4">histidine kinase</fullName>
        <ecNumber evidence="4">2.7.13.3</ecNumber>
    </recommendedName>
</protein>
<organism evidence="18 19">
    <name type="scientific">Ricinus communis</name>
    <name type="common">Castor bean</name>
    <dbReference type="NCBI Taxonomy" id="3988"/>
    <lineage>
        <taxon>Eukaryota</taxon>
        <taxon>Viridiplantae</taxon>
        <taxon>Streptophyta</taxon>
        <taxon>Embryophyta</taxon>
        <taxon>Tracheophyta</taxon>
        <taxon>Spermatophyta</taxon>
        <taxon>Magnoliopsida</taxon>
        <taxon>eudicotyledons</taxon>
        <taxon>Gunneridae</taxon>
        <taxon>Pentapetalae</taxon>
        <taxon>rosids</taxon>
        <taxon>fabids</taxon>
        <taxon>Malpighiales</taxon>
        <taxon>Euphorbiaceae</taxon>
        <taxon>Acalyphoideae</taxon>
        <taxon>Acalypheae</taxon>
        <taxon>Ricinus</taxon>
    </lineage>
</organism>
<dbReference type="InterPro" id="IPR011006">
    <property type="entry name" value="CheY-like_superfamily"/>
</dbReference>
<dbReference type="SMART" id="SM00387">
    <property type="entry name" value="HATPase_c"/>
    <property type="match status" value="1"/>
</dbReference>
<dbReference type="Gene3D" id="3.40.50.2300">
    <property type="match status" value="1"/>
</dbReference>
<evidence type="ECO:0000313" key="18">
    <source>
        <dbReference type="EMBL" id="EEF24099.1"/>
    </source>
</evidence>
<dbReference type="AlphaFoldDB" id="B9TJ65"/>
<dbReference type="CDD" id="cd17546">
    <property type="entry name" value="REC_hyHK_CKI1_RcsC-like"/>
    <property type="match status" value="1"/>
</dbReference>
<dbReference type="InParanoid" id="B9TJ65"/>
<feature type="domain" description="Response regulatory" evidence="17">
    <location>
        <begin position="269"/>
        <end position="386"/>
    </location>
</feature>
<proteinExistence type="predicted"/>
<dbReference type="eggNOG" id="KOG0519">
    <property type="taxonomic scope" value="Eukaryota"/>
</dbReference>
<evidence type="ECO:0000256" key="3">
    <source>
        <dbReference type="ARBA" id="ARBA00004477"/>
    </source>
</evidence>
<keyword evidence="6 15" id="KW-0597">Phosphoprotein</keyword>
<keyword evidence="14" id="KW-0675">Receptor</keyword>
<dbReference type="SUPFAM" id="SSF47384">
    <property type="entry name" value="Homodimeric domain of signal transducing histidine kinase"/>
    <property type="match status" value="1"/>
</dbReference>
<dbReference type="EC" id="2.7.13.3" evidence="4"/>
<keyword evidence="19" id="KW-1185">Reference proteome</keyword>
<evidence type="ECO:0000256" key="12">
    <source>
        <dbReference type="ARBA" id="ARBA00023012"/>
    </source>
</evidence>
<feature type="domain" description="Histidine kinase" evidence="16">
    <location>
        <begin position="27"/>
        <end position="244"/>
    </location>
</feature>
<dbReference type="FunFam" id="3.30.565.10:FF:000023">
    <property type="entry name" value="PAS domain-containing sensor histidine kinase"/>
    <property type="match status" value="1"/>
</dbReference>
<evidence type="ECO:0000256" key="15">
    <source>
        <dbReference type="PROSITE-ProRule" id="PRU00169"/>
    </source>
</evidence>
<keyword evidence="11" id="KW-0067">ATP-binding</keyword>
<evidence type="ECO:0000256" key="14">
    <source>
        <dbReference type="ARBA" id="ARBA00023170"/>
    </source>
</evidence>
<evidence type="ECO:0000313" key="19">
    <source>
        <dbReference type="Proteomes" id="UP000008311"/>
    </source>
</evidence>
<dbReference type="PROSITE" id="PS50109">
    <property type="entry name" value="HIS_KIN"/>
    <property type="match status" value="1"/>
</dbReference>
<accession>B9TJ65</accession>
<comment type="subcellular location">
    <subcellularLocation>
        <location evidence="2">Cell membrane</location>
    </subcellularLocation>
    <subcellularLocation>
        <location evidence="3">Endoplasmic reticulum membrane</location>
        <topology evidence="3">Multi-pass membrane protein</topology>
    </subcellularLocation>
</comment>
<sequence length="406" mass="45022">QYEREQALIEKESAERASLAKTQFLAQMSHELRTPLNSILGFARLLELNLRNTLSAPQLRQLRSIETSGRDLLHLINEILDISRIESGNIRLAIDDVPLHPLLEKIDHQMQPVATEAGIAMHIAMPTDLIVRADPQRLQQILTNLLSNAVKYNRADGAVHLHAFRHGDIVRIEVQDEGEGLSAVQIRELFQPFNRLGAERSHVEGTGLGLVIVRALAEQMHGRLDVRSEVGKGATFIIELPIGDAAAVVSPAFTSPSPPPVAVSSELRRVLYVEDNPVNVLLMEALFELRPHYRLTIAIDAASAQREIAARKPHLILMDMHLPDANGIELFDTIRRTGNCNDIPIIAVSADAMPEDIDVALRAGFQDYWTKPLNIDVALRALDRLLMGGAPRPSGEIVQQTQQQQQ</sequence>
<keyword evidence="8" id="KW-0547">Nucleotide-binding</keyword>
<name>B9TJ65_RICCO</name>
<evidence type="ECO:0000256" key="2">
    <source>
        <dbReference type="ARBA" id="ARBA00004236"/>
    </source>
</evidence>
<keyword evidence="10" id="KW-0256">Endoplasmic reticulum</keyword>
<dbReference type="PANTHER" id="PTHR43047">
    <property type="entry name" value="TWO-COMPONENT HISTIDINE PROTEIN KINASE"/>
    <property type="match status" value="1"/>
</dbReference>
<feature type="modified residue" description="4-aspartylphosphate" evidence="15">
    <location>
        <position position="319"/>
    </location>
</feature>
<dbReference type="STRING" id="3988.B9TJ65"/>
<feature type="non-terminal residue" evidence="18">
    <location>
        <position position="1"/>
    </location>
</feature>
<dbReference type="PROSITE" id="PS50110">
    <property type="entry name" value="RESPONSE_REGULATORY"/>
    <property type="match status" value="1"/>
</dbReference>
<dbReference type="GO" id="GO:0005789">
    <property type="term" value="C:endoplasmic reticulum membrane"/>
    <property type="evidence" value="ECO:0007669"/>
    <property type="project" value="UniProtKB-SubCell"/>
</dbReference>
<dbReference type="Pfam" id="PF00072">
    <property type="entry name" value="Response_reg"/>
    <property type="match status" value="1"/>
</dbReference>
<dbReference type="InterPro" id="IPR001789">
    <property type="entry name" value="Sig_transdc_resp-reg_receiver"/>
</dbReference>
<evidence type="ECO:0000256" key="1">
    <source>
        <dbReference type="ARBA" id="ARBA00000085"/>
    </source>
</evidence>
<evidence type="ECO:0000256" key="5">
    <source>
        <dbReference type="ARBA" id="ARBA00022475"/>
    </source>
</evidence>
<evidence type="ECO:0000256" key="7">
    <source>
        <dbReference type="ARBA" id="ARBA00022679"/>
    </source>
</evidence>
<dbReference type="InterPro" id="IPR003594">
    <property type="entry name" value="HATPase_dom"/>
</dbReference>
<dbReference type="PRINTS" id="PR00344">
    <property type="entry name" value="BCTRLSENSOR"/>
</dbReference>
<dbReference type="EMBL" id="EQ983474">
    <property type="protein sequence ID" value="EEF24099.1"/>
    <property type="molecule type" value="Genomic_DNA"/>
</dbReference>
<dbReference type="SUPFAM" id="SSF55874">
    <property type="entry name" value="ATPase domain of HSP90 chaperone/DNA topoisomerase II/histidine kinase"/>
    <property type="match status" value="1"/>
</dbReference>